<dbReference type="GO" id="GO:0003677">
    <property type="term" value="F:DNA binding"/>
    <property type="evidence" value="ECO:0007669"/>
    <property type="project" value="UniProtKB-KW"/>
</dbReference>
<evidence type="ECO:0000259" key="1">
    <source>
        <dbReference type="Pfam" id="PF12728"/>
    </source>
</evidence>
<gene>
    <name evidence="2" type="ORF">ERX46_05460</name>
</gene>
<dbReference type="Proteomes" id="UP000293952">
    <property type="component" value="Unassembled WGS sequence"/>
</dbReference>
<sequence>MEQNKRPIFSLSVEEYVELHKSLQQEYKYLHLEPEKVEESKPDIIYSDEAAELTNYTKSTLYTKVSRGELPRISSRRPLTFSRAQLTKWMLKGRPTVADMIAEEFMNSKKAKR</sequence>
<evidence type="ECO:0000313" key="3">
    <source>
        <dbReference type="Proteomes" id="UP000293952"/>
    </source>
</evidence>
<protein>
    <submittedName>
        <fullName evidence="2">DNA-binding protein</fullName>
    </submittedName>
</protein>
<dbReference type="EMBL" id="SETE01000002">
    <property type="protein sequence ID" value="RYM34823.1"/>
    <property type="molecule type" value="Genomic_DNA"/>
</dbReference>
<proteinExistence type="predicted"/>
<dbReference type="OrthoDB" id="597977at2"/>
<evidence type="ECO:0000313" key="2">
    <source>
        <dbReference type="EMBL" id="RYM34823.1"/>
    </source>
</evidence>
<dbReference type="AlphaFoldDB" id="A0A4Q4KN15"/>
<keyword evidence="3" id="KW-1185">Reference proteome</keyword>
<organism evidence="2 3">
    <name type="scientific">Brumimicrobium glaciale</name>
    <dbReference type="NCBI Taxonomy" id="200475"/>
    <lineage>
        <taxon>Bacteria</taxon>
        <taxon>Pseudomonadati</taxon>
        <taxon>Bacteroidota</taxon>
        <taxon>Flavobacteriia</taxon>
        <taxon>Flavobacteriales</taxon>
        <taxon>Crocinitomicaceae</taxon>
        <taxon>Brumimicrobium</taxon>
    </lineage>
</organism>
<dbReference type="RefSeq" id="WP_130092831.1">
    <property type="nucleotide sequence ID" value="NZ_SETE01000002.1"/>
</dbReference>
<dbReference type="InterPro" id="IPR041657">
    <property type="entry name" value="HTH_17"/>
</dbReference>
<dbReference type="Pfam" id="PF12728">
    <property type="entry name" value="HTH_17"/>
    <property type="match status" value="1"/>
</dbReference>
<name>A0A4Q4KN15_9FLAO</name>
<accession>A0A4Q4KN15</accession>
<feature type="domain" description="Helix-turn-helix" evidence="1">
    <location>
        <begin position="48"/>
        <end position="93"/>
    </location>
</feature>
<keyword evidence="2" id="KW-0238">DNA-binding</keyword>
<comment type="caution">
    <text evidence="2">The sequence shown here is derived from an EMBL/GenBank/DDBJ whole genome shotgun (WGS) entry which is preliminary data.</text>
</comment>
<reference evidence="2 3" key="1">
    <citation type="submission" date="2019-02" db="EMBL/GenBank/DDBJ databases">
        <title>Genome sequence of the sea-ice species Brumimicrobium glaciale.</title>
        <authorList>
            <person name="Bowman J.P."/>
        </authorList>
    </citation>
    <scope>NUCLEOTIDE SEQUENCE [LARGE SCALE GENOMIC DNA]</scope>
    <source>
        <strain evidence="2 3">IC156</strain>
    </source>
</reference>